<dbReference type="Proteomes" id="UP000501179">
    <property type="component" value="Chromosome"/>
</dbReference>
<proteinExistence type="inferred from homology"/>
<dbReference type="FunFam" id="3.40.50.300:FF:000356">
    <property type="entry name" value="DNA repair protein RecN"/>
    <property type="match status" value="1"/>
</dbReference>
<dbReference type="PANTHER" id="PTHR11059:SF0">
    <property type="entry name" value="DNA REPAIR PROTEIN RECN"/>
    <property type="match status" value="1"/>
</dbReference>
<evidence type="ECO:0000256" key="1">
    <source>
        <dbReference type="ARBA" id="ARBA00003618"/>
    </source>
</evidence>
<dbReference type="InterPro" id="IPR003395">
    <property type="entry name" value="RecF/RecN/SMC_N"/>
</dbReference>
<feature type="coiled-coil region" evidence="10">
    <location>
        <begin position="347"/>
        <end position="381"/>
    </location>
</feature>
<comment type="similarity">
    <text evidence="2 9">Belongs to the RecN family.</text>
</comment>
<dbReference type="RefSeq" id="WP_167033963.1">
    <property type="nucleotide sequence ID" value="NZ_CP050177.1"/>
</dbReference>
<dbReference type="SUPFAM" id="SSF52540">
    <property type="entry name" value="P-loop containing nucleoside triphosphate hydrolases"/>
    <property type="match status" value="2"/>
</dbReference>
<keyword evidence="13" id="KW-1185">Reference proteome</keyword>
<keyword evidence="4" id="KW-0547">Nucleotide-binding</keyword>
<evidence type="ECO:0000313" key="12">
    <source>
        <dbReference type="EMBL" id="QIQ05462.1"/>
    </source>
</evidence>
<feature type="domain" description="RecF/RecN/SMC N-terminal" evidence="11">
    <location>
        <begin position="18"/>
        <end position="536"/>
    </location>
</feature>
<evidence type="ECO:0000256" key="9">
    <source>
        <dbReference type="PIRNR" id="PIRNR003128"/>
    </source>
</evidence>
<dbReference type="InterPro" id="IPR004604">
    <property type="entry name" value="DNA_recomb/repair_RecN"/>
</dbReference>
<dbReference type="Gene3D" id="3.40.50.300">
    <property type="entry name" value="P-loop containing nucleotide triphosphate hydrolases"/>
    <property type="match status" value="2"/>
</dbReference>
<gene>
    <name evidence="12" type="primary">recN</name>
    <name evidence="12" type="ORF">HA039_27060</name>
</gene>
<keyword evidence="7 9" id="KW-0234">DNA repair</keyword>
<protein>
    <recommendedName>
        <fullName evidence="3 9">DNA repair protein RecN</fullName>
    </recommendedName>
    <alternativeName>
        <fullName evidence="8 9">Recombination protein N</fullName>
    </alternativeName>
</protein>
<evidence type="ECO:0000256" key="3">
    <source>
        <dbReference type="ARBA" id="ARBA00021315"/>
    </source>
</evidence>
<dbReference type="EMBL" id="CP050177">
    <property type="protein sequence ID" value="QIQ05462.1"/>
    <property type="molecule type" value="Genomic_DNA"/>
</dbReference>
<sequence>MVMTVLEEMRIRSLGVIDDAVVELSPGFTAVTGETGAGKTMVVTSLGLLLGGRADAALVRIGAKAAVVEGRITLSPGDPAAVRAEEAGAELDDGALLISRTVSAEGRSRAHIGGRSVPVGVLAELADDLVAVHGQTDQQGLLRPARQRQALDRYAGGTVTEPHATYAAAYRRLRAVATEVDELTTRARERAQEADLLRFGLAEIAAVEPLPGEDAELAAEAERLGHAEALSSAASVAHAALAGNPEDPEAVDATTLVGGAGRALDAVRAHDPALAGLAERMGEISILLADVAGELAGYADNLDADPLRLAAVEERRASLTSLTRKYGTDIDGVLAWAEESTTRLAELEGDDERIGELTAERDALREELSGLAQALTDARSAAAALFAEAVTAELASLAMPHARVSFDIRQTETADETSGIEVGGRSVVYGPHGVDEVELLLAPHPGAQPRPIAKGASGGELSRVMLAVEVVFAGSDPVPTYLFDEVDAGVGGKAAVEVGRRLAKLAQSAQVVVVTHLPQVAAFADRQLLVEKTNDGSVTRSGVTVLEGEDRVRELSRMLAGQEDSETARAHAEELLATARADGPRAG</sequence>
<evidence type="ECO:0000256" key="5">
    <source>
        <dbReference type="ARBA" id="ARBA00022763"/>
    </source>
</evidence>
<name>A0A6G9H4K9_9ACTN</name>
<dbReference type="Pfam" id="PF02463">
    <property type="entry name" value="SMC_N"/>
    <property type="match status" value="1"/>
</dbReference>
<organism evidence="12 13">
    <name type="scientific">Streptomyces liangshanensis</name>
    <dbReference type="NCBI Taxonomy" id="2717324"/>
    <lineage>
        <taxon>Bacteria</taxon>
        <taxon>Bacillati</taxon>
        <taxon>Actinomycetota</taxon>
        <taxon>Actinomycetes</taxon>
        <taxon>Kitasatosporales</taxon>
        <taxon>Streptomycetaceae</taxon>
        <taxon>Streptomyces</taxon>
    </lineage>
</organism>
<dbReference type="CDD" id="cd03241">
    <property type="entry name" value="ABC_RecN"/>
    <property type="match status" value="2"/>
</dbReference>
<evidence type="ECO:0000256" key="6">
    <source>
        <dbReference type="ARBA" id="ARBA00022840"/>
    </source>
</evidence>
<dbReference type="PANTHER" id="PTHR11059">
    <property type="entry name" value="DNA REPAIR PROTEIN RECN"/>
    <property type="match status" value="1"/>
</dbReference>
<dbReference type="GO" id="GO:0006281">
    <property type="term" value="P:DNA repair"/>
    <property type="evidence" value="ECO:0007669"/>
    <property type="project" value="UniProtKB-KW"/>
</dbReference>
<dbReference type="GO" id="GO:0009432">
    <property type="term" value="P:SOS response"/>
    <property type="evidence" value="ECO:0007669"/>
    <property type="project" value="TreeGrafter"/>
</dbReference>
<dbReference type="NCBIfam" id="TIGR00634">
    <property type="entry name" value="recN"/>
    <property type="match status" value="1"/>
</dbReference>
<comment type="function">
    <text evidence="1 9">May be involved in recombinational repair of damaged DNA.</text>
</comment>
<dbReference type="GO" id="GO:0006310">
    <property type="term" value="P:DNA recombination"/>
    <property type="evidence" value="ECO:0007669"/>
    <property type="project" value="InterPro"/>
</dbReference>
<keyword evidence="5 9" id="KW-0227">DNA damage</keyword>
<accession>A0A6G9H4K9</accession>
<evidence type="ECO:0000256" key="4">
    <source>
        <dbReference type="ARBA" id="ARBA00022741"/>
    </source>
</evidence>
<dbReference type="FunFam" id="3.40.50.300:FF:000319">
    <property type="entry name" value="DNA repair protein RecN"/>
    <property type="match status" value="1"/>
</dbReference>
<dbReference type="GO" id="GO:0005524">
    <property type="term" value="F:ATP binding"/>
    <property type="evidence" value="ECO:0007669"/>
    <property type="project" value="UniProtKB-KW"/>
</dbReference>
<dbReference type="InterPro" id="IPR027417">
    <property type="entry name" value="P-loop_NTPase"/>
</dbReference>
<evidence type="ECO:0000256" key="7">
    <source>
        <dbReference type="ARBA" id="ARBA00023204"/>
    </source>
</evidence>
<reference evidence="12 13" key="1">
    <citation type="submission" date="2020-03" db="EMBL/GenBank/DDBJ databases">
        <title>A novel species.</title>
        <authorList>
            <person name="Gao J."/>
        </authorList>
    </citation>
    <scope>NUCLEOTIDE SEQUENCE [LARGE SCALE GENOMIC DNA]</scope>
    <source>
        <strain evidence="12 13">QMT-12</strain>
    </source>
</reference>
<dbReference type="PIRSF" id="PIRSF003128">
    <property type="entry name" value="RecN"/>
    <property type="match status" value="1"/>
</dbReference>
<dbReference type="KEGG" id="slia:HA039_27060"/>
<evidence type="ECO:0000313" key="13">
    <source>
        <dbReference type="Proteomes" id="UP000501179"/>
    </source>
</evidence>
<keyword evidence="6" id="KW-0067">ATP-binding</keyword>
<evidence type="ECO:0000256" key="2">
    <source>
        <dbReference type="ARBA" id="ARBA00009441"/>
    </source>
</evidence>
<evidence type="ECO:0000259" key="11">
    <source>
        <dbReference type="Pfam" id="PF02463"/>
    </source>
</evidence>
<dbReference type="AlphaFoldDB" id="A0A6G9H4K9"/>
<evidence type="ECO:0000256" key="10">
    <source>
        <dbReference type="SAM" id="Coils"/>
    </source>
</evidence>
<evidence type="ECO:0000256" key="8">
    <source>
        <dbReference type="ARBA" id="ARBA00033408"/>
    </source>
</evidence>
<dbReference type="GO" id="GO:0043590">
    <property type="term" value="C:bacterial nucleoid"/>
    <property type="evidence" value="ECO:0007669"/>
    <property type="project" value="TreeGrafter"/>
</dbReference>
<keyword evidence="10" id="KW-0175">Coiled coil</keyword>